<dbReference type="Proteomes" id="UP000663851">
    <property type="component" value="Unassembled WGS sequence"/>
</dbReference>
<feature type="region of interest" description="Disordered" evidence="1">
    <location>
        <begin position="616"/>
        <end position="643"/>
    </location>
</feature>
<feature type="region of interest" description="Disordered" evidence="1">
    <location>
        <begin position="413"/>
        <end position="432"/>
    </location>
</feature>
<comment type="caution">
    <text evidence="2">The sequence shown here is derived from an EMBL/GenBank/DDBJ whole genome shotgun (WGS) entry which is preliminary data.</text>
</comment>
<accession>A0A820Z218</accession>
<dbReference type="AlphaFoldDB" id="A0A820Z218"/>
<feature type="compositionally biased region" description="Acidic residues" evidence="1">
    <location>
        <begin position="331"/>
        <end position="346"/>
    </location>
</feature>
<gene>
    <name evidence="2" type="ORF">HFQ381_LOCUS31188</name>
</gene>
<reference evidence="2" key="1">
    <citation type="submission" date="2021-02" db="EMBL/GenBank/DDBJ databases">
        <authorList>
            <person name="Nowell W R."/>
        </authorList>
    </citation>
    <scope>NUCLEOTIDE SEQUENCE</scope>
</reference>
<evidence type="ECO:0000313" key="3">
    <source>
        <dbReference type="Proteomes" id="UP000663851"/>
    </source>
</evidence>
<sequence length="643" mass="74412">MRLLHSGDVFDDKTSEVADQLFTEFYKDHELFYKTSQSLKLHLHAHFASLYETHGSLCNLGCFGQESFIGSVSSNHHGTQFYGDSITHFYNIDFAIQDKKKGKTKLNGPCDQASTSSSDYDYLMNFHSLNCTCNDLNSCINIYRRFINYDKMFHSLLDNAQVQRFGAIDLFFMFNGFGYALIKYYPVKEFFSDAFKMSNYYYLLKRPVDYLYFILEKTYCQHDVVPIDQAQYSPSNPTTTTKHHLIIFDGTGNMMIVGNSSVKRLERDGTVKLNNGTTAKLIVSGTKDECVKRWSKQTHLSKKSNKINFFTLKSQSLYVSDNDNNEQLRNDDDDDDDDDHDDELPESMEQTLEMPGNTFSTPAPYRRRKTLVRRSSSPDSILSVSSPKRFVSNGRANYSTKYVNDDLPYLQSQSQSQAVEETDPTVMSSSDDEEIMTANNSVSFGRLFEEIKSTKANIRYVRTENHGIHQQLTSLIKKLSRFSSLVLSKNENDLDRYRDSNMKESYKSEIGILIHDGCDLLEVPARNPREYARNLLKLLFKPLELQTCLLPSQQSKRYSKSELDQERFNRLNGNERDAIRTRYRITKHHYTTFYKERIQETLAGCLYNEGTRKTKKQPIQQQQLHKENEIVHGNTTEVEDEIN</sequence>
<feature type="compositionally biased region" description="Polar residues" evidence="1">
    <location>
        <begin position="413"/>
        <end position="429"/>
    </location>
</feature>
<dbReference type="EMBL" id="CAJOBO010006110">
    <property type="protein sequence ID" value="CAF4556471.1"/>
    <property type="molecule type" value="Genomic_DNA"/>
</dbReference>
<feature type="region of interest" description="Disordered" evidence="1">
    <location>
        <begin position="322"/>
        <end position="385"/>
    </location>
</feature>
<feature type="compositionally biased region" description="Low complexity" evidence="1">
    <location>
        <begin position="375"/>
        <end position="385"/>
    </location>
</feature>
<organism evidence="2 3">
    <name type="scientific">Rotaria socialis</name>
    <dbReference type="NCBI Taxonomy" id="392032"/>
    <lineage>
        <taxon>Eukaryota</taxon>
        <taxon>Metazoa</taxon>
        <taxon>Spiralia</taxon>
        <taxon>Gnathifera</taxon>
        <taxon>Rotifera</taxon>
        <taxon>Eurotatoria</taxon>
        <taxon>Bdelloidea</taxon>
        <taxon>Philodinida</taxon>
        <taxon>Philodinidae</taxon>
        <taxon>Rotaria</taxon>
    </lineage>
</organism>
<protein>
    <submittedName>
        <fullName evidence="2">Uncharacterized protein</fullName>
    </submittedName>
</protein>
<evidence type="ECO:0000256" key="1">
    <source>
        <dbReference type="SAM" id="MobiDB-lite"/>
    </source>
</evidence>
<evidence type="ECO:0000313" key="2">
    <source>
        <dbReference type="EMBL" id="CAF4556471.1"/>
    </source>
</evidence>
<proteinExistence type="predicted"/>
<name>A0A820Z218_9BILA</name>